<sequence length="103" mass="11510">MERCPSSMESFFVRGGFVSFDLFGNPSCFNPRFRWFQASSPVVVSALRTALTPHECRLCRLLRFVVIVIVYDFEFSCGLMCCGHTTLVVSLPRVYLAAGASLS</sequence>
<accession>A0A087G8V8</accession>
<dbReference type="AlphaFoldDB" id="A0A087G8V8"/>
<keyword evidence="2" id="KW-1185">Reference proteome</keyword>
<name>A0A087G8V8_ARAAL</name>
<dbReference type="Proteomes" id="UP000029120">
    <property type="component" value="Chromosome 8"/>
</dbReference>
<evidence type="ECO:0000313" key="2">
    <source>
        <dbReference type="Proteomes" id="UP000029120"/>
    </source>
</evidence>
<gene>
    <name evidence="1" type="ordered locus">AALP_Aa8g231100</name>
</gene>
<organism evidence="1 2">
    <name type="scientific">Arabis alpina</name>
    <name type="common">Alpine rock-cress</name>
    <dbReference type="NCBI Taxonomy" id="50452"/>
    <lineage>
        <taxon>Eukaryota</taxon>
        <taxon>Viridiplantae</taxon>
        <taxon>Streptophyta</taxon>
        <taxon>Embryophyta</taxon>
        <taxon>Tracheophyta</taxon>
        <taxon>Spermatophyta</taxon>
        <taxon>Magnoliopsida</taxon>
        <taxon>eudicotyledons</taxon>
        <taxon>Gunneridae</taxon>
        <taxon>Pentapetalae</taxon>
        <taxon>rosids</taxon>
        <taxon>malvids</taxon>
        <taxon>Brassicales</taxon>
        <taxon>Brassicaceae</taxon>
        <taxon>Arabideae</taxon>
        <taxon>Arabis</taxon>
    </lineage>
</organism>
<dbReference type="Gramene" id="KFK26310">
    <property type="protein sequence ID" value="KFK26310"/>
    <property type="gene ID" value="AALP_AA8G231100"/>
</dbReference>
<reference evidence="2" key="1">
    <citation type="journal article" date="2015" name="Nat. Plants">
        <title>Genome expansion of Arabis alpina linked with retrotransposition and reduced symmetric DNA methylation.</title>
        <authorList>
            <person name="Willing E.M."/>
            <person name="Rawat V."/>
            <person name="Mandakova T."/>
            <person name="Maumus F."/>
            <person name="James G.V."/>
            <person name="Nordstroem K.J."/>
            <person name="Becker C."/>
            <person name="Warthmann N."/>
            <person name="Chica C."/>
            <person name="Szarzynska B."/>
            <person name="Zytnicki M."/>
            <person name="Albani M.C."/>
            <person name="Kiefer C."/>
            <person name="Bergonzi S."/>
            <person name="Castaings L."/>
            <person name="Mateos J.L."/>
            <person name="Berns M.C."/>
            <person name="Bujdoso N."/>
            <person name="Piofczyk T."/>
            <person name="de Lorenzo L."/>
            <person name="Barrero-Sicilia C."/>
            <person name="Mateos I."/>
            <person name="Piednoel M."/>
            <person name="Hagmann J."/>
            <person name="Chen-Min-Tao R."/>
            <person name="Iglesias-Fernandez R."/>
            <person name="Schuster S.C."/>
            <person name="Alonso-Blanco C."/>
            <person name="Roudier F."/>
            <person name="Carbonero P."/>
            <person name="Paz-Ares J."/>
            <person name="Davis S.J."/>
            <person name="Pecinka A."/>
            <person name="Quesneville H."/>
            <person name="Colot V."/>
            <person name="Lysak M.A."/>
            <person name="Weigel D."/>
            <person name="Coupland G."/>
            <person name="Schneeberger K."/>
        </authorList>
    </citation>
    <scope>NUCLEOTIDE SEQUENCE [LARGE SCALE GENOMIC DNA]</scope>
    <source>
        <strain evidence="2">cv. Pajares</strain>
    </source>
</reference>
<protein>
    <submittedName>
        <fullName evidence="1">Uncharacterized protein</fullName>
    </submittedName>
</protein>
<proteinExistence type="predicted"/>
<evidence type="ECO:0000313" key="1">
    <source>
        <dbReference type="EMBL" id="KFK26310.1"/>
    </source>
</evidence>
<dbReference type="EMBL" id="CM002876">
    <property type="protein sequence ID" value="KFK26310.1"/>
    <property type="molecule type" value="Genomic_DNA"/>
</dbReference>